<gene>
    <name evidence="2" type="ORF">ACHHYP_05385</name>
</gene>
<dbReference type="Proteomes" id="UP000243579">
    <property type="component" value="Unassembled WGS sequence"/>
</dbReference>
<comment type="caution">
    <text evidence="2">The sequence shown here is derived from an EMBL/GenBank/DDBJ whole genome shotgun (WGS) entry which is preliminary data.</text>
</comment>
<keyword evidence="1" id="KW-0677">Repeat</keyword>
<dbReference type="Gene3D" id="3.80.10.10">
    <property type="entry name" value="Ribonuclease Inhibitor"/>
    <property type="match status" value="4"/>
</dbReference>
<keyword evidence="3" id="KW-1185">Reference proteome</keyword>
<dbReference type="PANTHER" id="PTHR24111">
    <property type="entry name" value="LEUCINE-RICH REPEAT-CONTAINING PROTEIN 34"/>
    <property type="match status" value="1"/>
</dbReference>
<dbReference type="Pfam" id="PF13516">
    <property type="entry name" value="LRR_6"/>
    <property type="match status" value="4"/>
</dbReference>
<evidence type="ECO:0000256" key="1">
    <source>
        <dbReference type="ARBA" id="ARBA00022737"/>
    </source>
</evidence>
<name>A0A1V9YY83_ACHHY</name>
<dbReference type="InterPro" id="IPR052201">
    <property type="entry name" value="LRR-containing_regulator"/>
</dbReference>
<accession>A0A1V9YY83</accession>
<dbReference type="OrthoDB" id="341587at2759"/>
<dbReference type="InterPro" id="IPR001611">
    <property type="entry name" value="Leu-rich_rpt"/>
</dbReference>
<evidence type="ECO:0000313" key="3">
    <source>
        <dbReference type="Proteomes" id="UP000243579"/>
    </source>
</evidence>
<organism evidence="2 3">
    <name type="scientific">Achlya hypogyna</name>
    <name type="common">Oomycete</name>
    <name type="synonym">Protoachlya hypogyna</name>
    <dbReference type="NCBI Taxonomy" id="1202772"/>
    <lineage>
        <taxon>Eukaryota</taxon>
        <taxon>Sar</taxon>
        <taxon>Stramenopiles</taxon>
        <taxon>Oomycota</taxon>
        <taxon>Saprolegniomycetes</taxon>
        <taxon>Saprolegniales</taxon>
        <taxon>Achlyaceae</taxon>
        <taxon>Achlya</taxon>
    </lineage>
</organism>
<dbReference type="PANTHER" id="PTHR24111:SF0">
    <property type="entry name" value="LEUCINE-RICH REPEAT-CONTAINING PROTEIN"/>
    <property type="match status" value="1"/>
</dbReference>
<dbReference type="STRING" id="1202772.A0A1V9YY83"/>
<reference evidence="2 3" key="1">
    <citation type="journal article" date="2014" name="Genome Biol. Evol.">
        <title>The secreted proteins of Achlya hypogyna and Thraustotheca clavata identify the ancestral oomycete secretome and reveal gene acquisitions by horizontal gene transfer.</title>
        <authorList>
            <person name="Misner I."/>
            <person name="Blouin N."/>
            <person name="Leonard G."/>
            <person name="Richards T.A."/>
            <person name="Lane C.E."/>
        </authorList>
    </citation>
    <scope>NUCLEOTIDE SEQUENCE [LARGE SCALE GENOMIC DNA]</scope>
    <source>
        <strain evidence="2 3">ATCC 48635</strain>
    </source>
</reference>
<dbReference type="SUPFAM" id="SSF52047">
    <property type="entry name" value="RNI-like"/>
    <property type="match status" value="2"/>
</dbReference>
<dbReference type="InterPro" id="IPR032675">
    <property type="entry name" value="LRR_dom_sf"/>
</dbReference>
<sequence length="626" mass="67893">MPVIIVSDYVVPTTSGLHLRIDSVTLDDKALDRVVAMLRLNPKIHQLSLRNLGYGPKLAVIVADVLESNTSLTAVDVSGNAIGSHGSKCLAAALQRNRTLQVLTLQHCGLNSDGFADWVSLLQQKRRAGAFHTLNVANNQIGDDGAFALAEALRDQSVPLRGWSLDVRKNGLTDTGVAALAKLMCTNEAIVRFDVATSRSYELEDPKNVVFLEHKARCNERVMHQRGKYLALDIRLTGACLVVDDAVRTILQSTRLAEHIVLENVLVSTPSAVNLAHALRSTQATLSLVLRNNTMCLAAIELLAEGLVANQTLHTLRLRDNGVSGDGVVAIARALKRNPTSPLRVLEVTNSIGAPVPPWPRRVNGILYRFFTQASLLTEITLDNCGVDDADAGALVAGLAWACAMEAVHLPRNLITDHGVAVLGLLLSRCHRLASLDISGNSCSLQGVVGIVGQATMHETLGCLRLGRFPEFNSALPQMATLLRQSSTLVVFDVAAARDHSRWGATKSDIQSTLGRNRANVKKAPPVATAYSRWIAHCRSQYVARDVAHSVASRIVTSTTWSYVVERRLMGTVDVNVSPIVACRAMATEDIDASRLLDQVGMLHEDLNALLLWEQICLSREDHDIL</sequence>
<dbReference type="AlphaFoldDB" id="A0A1V9YY83"/>
<dbReference type="EMBL" id="JNBR01000599">
    <property type="protein sequence ID" value="OQR90603.1"/>
    <property type="molecule type" value="Genomic_DNA"/>
</dbReference>
<protein>
    <submittedName>
        <fullName evidence="2">Uncharacterized protein</fullName>
    </submittedName>
</protein>
<proteinExistence type="predicted"/>
<dbReference type="SMART" id="SM00368">
    <property type="entry name" value="LRR_RI"/>
    <property type="match status" value="7"/>
</dbReference>
<evidence type="ECO:0000313" key="2">
    <source>
        <dbReference type="EMBL" id="OQR90603.1"/>
    </source>
</evidence>